<feature type="region of interest" description="Disordered" evidence="4">
    <location>
        <begin position="37"/>
        <end position="60"/>
    </location>
</feature>
<dbReference type="Gene3D" id="1.25.40.10">
    <property type="entry name" value="Tetratricopeptide repeat domain"/>
    <property type="match status" value="2"/>
</dbReference>
<evidence type="ECO:0000256" key="4">
    <source>
        <dbReference type="SAM" id="MobiDB-lite"/>
    </source>
</evidence>
<evidence type="ECO:0000256" key="1">
    <source>
        <dbReference type="ARBA" id="ARBA00007626"/>
    </source>
</evidence>
<dbReference type="PANTHER" id="PTHR45717:SF13">
    <property type="entry name" value="OS02G0796400 PROTEIN"/>
    <property type="match status" value="1"/>
</dbReference>
<dbReference type="GO" id="GO:0005739">
    <property type="term" value="C:mitochondrion"/>
    <property type="evidence" value="ECO:0007669"/>
    <property type="project" value="TreeGrafter"/>
</dbReference>
<protein>
    <submittedName>
        <fullName evidence="5">Uncharacterized protein MANES_18G062400</fullName>
    </submittedName>
</protein>
<feature type="repeat" description="PPR" evidence="3">
    <location>
        <begin position="371"/>
        <end position="405"/>
    </location>
</feature>
<proteinExistence type="inferred from homology"/>
<accession>A0A2P2Q2T3</accession>
<sequence>MAIGSLLPSLRSWRLQLGGTTNHWRLLSSRASQIDASDETPLRKCTKTSGSKRKSSSSSRLTTEILRGRYGGRSPSTALQNWVDEGRGKLSISQLRDIAKRLVVSRRYQHALEAVTWMGDRQKFHMLPADHAMRMELIIKVHGLREAEDYFKLLSDYASQKAASLSLLRGYVKERDTRNAEAYMMNLKDLGLLVSPHLYNEMMKLYVATSQYDKVPLVILQMKQNQIPRNVLSYNLWMSANGELSGVSKAEMVYKEMKDDKNVEMGWSTPSTLANIYMKAGIDDKAISALKVAEKKLSSHSYVGYFFLITQYCSLKNKEGVLRIWEASKVVTGRMTCANYIRILSCLVKLDDLAEAERVFLEWESNCQTYDIRVSNVLLGAYMRNGLIDKAETFHLHTLERGGSPNYKTWEILMEGWVKSQKMDKAIDAMKKGFGMLHDCHWRPSHGILLAIAEYLEKHEKFEDANDYLIVLHNLDIATLPLYKVLLRMHLNAGRSISDIFKMMESKYIEMDEETHALVQAVGS</sequence>
<evidence type="ECO:0000313" key="5">
    <source>
        <dbReference type="EMBL" id="MBX61229.1"/>
    </source>
</evidence>
<keyword evidence="2" id="KW-0677">Repeat</keyword>
<evidence type="ECO:0000256" key="2">
    <source>
        <dbReference type="ARBA" id="ARBA00022737"/>
    </source>
</evidence>
<evidence type="ECO:0000256" key="3">
    <source>
        <dbReference type="PROSITE-ProRule" id="PRU00708"/>
    </source>
</evidence>
<comment type="similarity">
    <text evidence="1">Belongs to the PPR family. P subfamily.</text>
</comment>
<dbReference type="InterPro" id="IPR011990">
    <property type="entry name" value="TPR-like_helical_dom_sf"/>
</dbReference>
<dbReference type="EMBL" id="GGEC01080745">
    <property type="protein sequence ID" value="MBX61229.1"/>
    <property type="molecule type" value="Transcribed_RNA"/>
</dbReference>
<dbReference type="InterPro" id="IPR002885">
    <property type="entry name" value="PPR_rpt"/>
</dbReference>
<feature type="compositionally biased region" description="Basic residues" evidence="4">
    <location>
        <begin position="44"/>
        <end position="55"/>
    </location>
</feature>
<dbReference type="GO" id="GO:0003729">
    <property type="term" value="F:mRNA binding"/>
    <property type="evidence" value="ECO:0007669"/>
    <property type="project" value="UniProtKB-ARBA"/>
</dbReference>
<reference evidence="5" key="1">
    <citation type="submission" date="2018-02" db="EMBL/GenBank/DDBJ databases">
        <title>Rhizophora mucronata_Transcriptome.</title>
        <authorList>
            <person name="Meera S.P."/>
            <person name="Sreeshan A."/>
            <person name="Augustine A."/>
        </authorList>
    </citation>
    <scope>NUCLEOTIDE SEQUENCE</scope>
    <source>
        <tissue evidence="5">Leaf</tissue>
    </source>
</reference>
<organism evidence="5">
    <name type="scientific">Rhizophora mucronata</name>
    <name type="common">Asiatic mangrove</name>
    <dbReference type="NCBI Taxonomy" id="61149"/>
    <lineage>
        <taxon>Eukaryota</taxon>
        <taxon>Viridiplantae</taxon>
        <taxon>Streptophyta</taxon>
        <taxon>Embryophyta</taxon>
        <taxon>Tracheophyta</taxon>
        <taxon>Spermatophyta</taxon>
        <taxon>Magnoliopsida</taxon>
        <taxon>eudicotyledons</taxon>
        <taxon>Gunneridae</taxon>
        <taxon>Pentapetalae</taxon>
        <taxon>rosids</taxon>
        <taxon>fabids</taxon>
        <taxon>Malpighiales</taxon>
        <taxon>Rhizophoraceae</taxon>
        <taxon>Rhizophora</taxon>
    </lineage>
</organism>
<dbReference type="PANTHER" id="PTHR45717">
    <property type="entry name" value="OS12G0527900 PROTEIN"/>
    <property type="match status" value="1"/>
</dbReference>
<dbReference type="PROSITE" id="PS51375">
    <property type="entry name" value="PPR"/>
    <property type="match status" value="1"/>
</dbReference>
<name>A0A2P2Q2T3_RHIMU</name>
<dbReference type="Pfam" id="PF01535">
    <property type="entry name" value="PPR"/>
    <property type="match status" value="2"/>
</dbReference>
<dbReference type="AlphaFoldDB" id="A0A2P2Q2T3"/>